<accession>A0A6C0JDK9</accession>
<dbReference type="GO" id="GO:0005737">
    <property type="term" value="C:cytoplasm"/>
    <property type="evidence" value="ECO:0007669"/>
    <property type="project" value="TreeGrafter"/>
</dbReference>
<reference evidence="2" key="1">
    <citation type="journal article" date="2020" name="Nature">
        <title>Giant virus diversity and host interactions through global metagenomics.</title>
        <authorList>
            <person name="Schulz F."/>
            <person name="Roux S."/>
            <person name="Paez-Espino D."/>
            <person name="Jungbluth S."/>
            <person name="Walsh D.A."/>
            <person name="Denef V.J."/>
            <person name="McMahon K.D."/>
            <person name="Konstantinidis K.T."/>
            <person name="Eloe-Fadrosh E.A."/>
            <person name="Kyrpides N.C."/>
            <person name="Woyke T."/>
        </authorList>
    </citation>
    <scope>NUCLEOTIDE SEQUENCE</scope>
    <source>
        <strain evidence="2">GVMAG-M-3300025890-48</strain>
    </source>
</reference>
<organism evidence="2">
    <name type="scientific">viral metagenome</name>
    <dbReference type="NCBI Taxonomy" id="1070528"/>
    <lineage>
        <taxon>unclassified sequences</taxon>
        <taxon>metagenomes</taxon>
        <taxon>organismal metagenomes</taxon>
    </lineage>
</organism>
<proteinExistence type="predicted"/>
<dbReference type="GO" id="GO:0005524">
    <property type="term" value="F:ATP binding"/>
    <property type="evidence" value="ECO:0007669"/>
    <property type="project" value="InterPro"/>
</dbReference>
<dbReference type="Gene3D" id="3.40.50.300">
    <property type="entry name" value="P-loop containing nucleotide triphosphate hydrolases"/>
    <property type="match status" value="1"/>
</dbReference>
<name>A0A6C0JDK9_9ZZZZ</name>
<dbReference type="PIRSF" id="PIRSF000705">
    <property type="entry name" value="DNK"/>
    <property type="match status" value="1"/>
</dbReference>
<feature type="domain" description="Deoxynucleoside kinase" evidence="1">
    <location>
        <begin position="7"/>
        <end position="221"/>
    </location>
</feature>
<dbReference type="SUPFAM" id="SSF52540">
    <property type="entry name" value="P-loop containing nucleoside triphosphate hydrolases"/>
    <property type="match status" value="1"/>
</dbReference>
<dbReference type="InterPro" id="IPR031314">
    <property type="entry name" value="DNK_dom"/>
</dbReference>
<protein>
    <recommendedName>
        <fullName evidence="1">Deoxynucleoside kinase domain-containing protein</fullName>
    </recommendedName>
</protein>
<sequence length="224" mass="26114">MPPIIVSVQGNIGSGKSTLLDQLKTRMGNTVYNKDCNKLSVCFLKEPVDTWNTIVDENATPILTLYYADQQKYAFTFQMMAYISRLALIKKAIKDGFDIIISERSLATDKNVFAKMLYDDKKINYVEYSIYLKWFDEFQSEFPQENIIYVKTSPTIANQRVLERARDGEIIPIEYLENCHKYHEDWLKHTNKEKVITLDGNINTKLNPNVIDNWVSDIFEFLKI</sequence>
<dbReference type="InterPro" id="IPR027417">
    <property type="entry name" value="P-loop_NTPase"/>
</dbReference>
<dbReference type="PANTHER" id="PTHR10513:SF35">
    <property type="entry name" value="DEOXYADENOSINE KINASE"/>
    <property type="match status" value="1"/>
</dbReference>
<dbReference type="GO" id="GO:0019136">
    <property type="term" value="F:deoxynucleoside kinase activity"/>
    <property type="evidence" value="ECO:0007669"/>
    <property type="project" value="InterPro"/>
</dbReference>
<evidence type="ECO:0000259" key="1">
    <source>
        <dbReference type="Pfam" id="PF01712"/>
    </source>
</evidence>
<dbReference type="Pfam" id="PF01712">
    <property type="entry name" value="dNK"/>
    <property type="match status" value="1"/>
</dbReference>
<evidence type="ECO:0000313" key="2">
    <source>
        <dbReference type="EMBL" id="QHU02940.1"/>
    </source>
</evidence>
<dbReference type="AlphaFoldDB" id="A0A6C0JDK9"/>
<dbReference type="InterPro" id="IPR050566">
    <property type="entry name" value="Deoxyribonucleoside_kinase"/>
</dbReference>
<dbReference type="PANTHER" id="PTHR10513">
    <property type="entry name" value="DEOXYNUCLEOSIDE KINASE"/>
    <property type="match status" value="1"/>
</dbReference>
<dbReference type="InterPro" id="IPR002624">
    <property type="entry name" value="DCK/DGK"/>
</dbReference>
<dbReference type="EMBL" id="MN740367">
    <property type="protein sequence ID" value="QHU02940.1"/>
    <property type="molecule type" value="Genomic_DNA"/>
</dbReference>